<evidence type="ECO:0008006" key="3">
    <source>
        <dbReference type="Google" id="ProtNLM"/>
    </source>
</evidence>
<dbReference type="RefSeq" id="WP_145296384.1">
    <property type="nucleotide sequence ID" value="NZ_CP036299.1"/>
</dbReference>
<name>A0A518GKF7_9PLAN</name>
<dbReference type="GO" id="GO:0004521">
    <property type="term" value="F:RNA endonuclease activity"/>
    <property type="evidence" value="ECO:0007669"/>
    <property type="project" value="TreeGrafter"/>
</dbReference>
<dbReference type="Gene3D" id="3.60.15.10">
    <property type="entry name" value="Ribonuclease Z/Hydroxyacylglutathione hydrolase-like"/>
    <property type="match status" value="1"/>
</dbReference>
<keyword evidence="2" id="KW-1185">Reference proteome</keyword>
<evidence type="ECO:0000313" key="1">
    <source>
        <dbReference type="EMBL" id="QDV29048.1"/>
    </source>
</evidence>
<dbReference type="PANTHER" id="PTHR11203:SF49">
    <property type="entry name" value="BLL1145 PROTEIN"/>
    <property type="match status" value="1"/>
</dbReference>
<evidence type="ECO:0000313" key="2">
    <source>
        <dbReference type="Proteomes" id="UP000315349"/>
    </source>
</evidence>
<proteinExistence type="predicted"/>
<dbReference type="NCBIfam" id="TIGR04122">
    <property type="entry name" value="Xnuc_lig_assoc"/>
    <property type="match status" value="1"/>
</dbReference>
<dbReference type="PANTHER" id="PTHR11203">
    <property type="entry name" value="CLEAVAGE AND POLYADENYLATION SPECIFICITY FACTOR FAMILY MEMBER"/>
    <property type="match status" value="1"/>
</dbReference>
<dbReference type="SUPFAM" id="SSF56281">
    <property type="entry name" value="Metallo-hydrolase/oxidoreductase"/>
    <property type="match status" value="1"/>
</dbReference>
<dbReference type="InterPro" id="IPR026360">
    <property type="entry name" value="Xnuc_lig_assoc"/>
</dbReference>
<dbReference type="InterPro" id="IPR036866">
    <property type="entry name" value="RibonucZ/Hydroxyglut_hydro"/>
</dbReference>
<accession>A0A518GKF7</accession>
<dbReference type="EMBL" id="CP036299">
    <property type="protein sequence ID" value="QDV29048.1"/>
    <property type="molecule type" value="Genomic_DNA"/>
</dbReference>
<reference evidence="1 2" key="1">
    <citation type="submission" date="2019-02" db="EMBL/GenBank/DDBJ databases">
        <title>Deep-cultivation of Planctomycetes and their phenomic and genomic characterization uncovers novel biology.</title>
        <authorList>
            <person name="Wiegand S."/>
            <person name="Jogler M."/>
            <person name="Boedeker C."/>
            <person name="Pinto D."/>
            <person name="Vollmers J."/>
            <person name="Rivas-Marin E."/>
            <person name="Kohn T."/>
            <person name="Peeters S.H."/>
            <person name="Heuer A."/>
            <person name="Rast P."/>
            <person name="Oberbeckmann S."/>
            <person name="Bunk B."/>
            <person name="Jeske O."/>
            <person name="Meyerdierks A."/>
            <person name="Storesund J.E."/>
            <person name="Kallscheuer N."/>
            <person name="Luecker S."/>
            <person name="Lage O.M."/>
            <person name="Pohl T."/>
            <person name="Merkel B.J."/>
            <person name="Hornburger P."/>
            <person name="Mueller R.-W."/>
            <person name="Bruemmer F."/>
            <person name="Labrenz M."/>
            <person name="Spormann A.M."/>
            <person name="Op den Camp H."/>
            <person name="Overmann J."/>
            <person name="Amann R."/>
            <person name="Jetten M.S.M."/>
            <person name="Mascher T."/>
            <person name="Medema M.H."/>
            <person name="Devos D.P."/>
            <person name="Kaster A.-K."/>
            <person name="Ovreas L."/>
            <person name="Rohde M."/>
            <person name="Galperin M.Y."/>
            <person name="Jogler C."/>
        </authorList>
    </citation>
    <scope>NUCLEOTIDE SEQUENCE [LARGE SCALE GENOMIC DNA]</scope>
    <source>
        <strain evidence="1 2">Spb1</strain>
    </source>
</reference>
<protein>
    <recommendedName>
        <fullName evidence="3">Beta-lactamase superfamily domain protein</fullName>
    </recommendedName>
</protein>
<organism evidence="1 2">
    <name type="scientific">Planctopirus ephydatiae</name>
    <dbReference type="NCBI Taxonomy" id="2528019"/>
    <lineage>
        <taxon>Bacteria</taxon>
        <taxon>Pseudomonadati</taxon>
        <taxon>Planctomycetota</taxon>
        <taxon>Planctomycetia</taxon>
        <taxon>Planctomycetales</taxon>
        <taxon>Planctomycetaceae</taxon>
        <taxon>Planctopirus</taxon>
    </lineage>
</organism>
<gene>
    <name evidence="1" type="ORF">Spb1_09160</name>
</gene>
<dbReference type="InterPro" id="IPR050698">
    <property type="entry name" value="MBL"/>
</dbReference>
<dbReference type="OrthoDB" id="9803916at2"/>
<dbReference type="Proteomes" id="UP000315349">
    <property type="component" value="Chromosome"/>
</dbReference>
<sequence>MAGRSHNEYLLRPTAAGLYCEKGGFYIDPVAPVAKAIITHAHGDHATRGHASYISSRSGAALVKHRVGAHAKITSWEYGEVHRMNDVFVSLHPAGHILGSAQVRIEWRSTRGTEVWVVTGDYRREPDPTCEPFEVIHCDTLITEATFARPQFVWPTTQSQLDRLEQWWQGNQQRGFASFLYVYALGKAQRILSALNPDCGPIFAPKVVREISQIYRDAGVALPFERDPFVEMTPELWSRALIVLPPSSKRPLMIPTAGSSATAFASGWMLDPEEQQRRQVDAGFVISDHPDHLEILRTVEETCARRVFATHGETGWLCETLNSRGIEAHDLDSLRVARGARPGESWWLPVNDRPQES</sequence>
<dbReference type="KEGG" id="peh:Spb1_09160"/>
<dbReference type="AlphaFoldDB" id="A0A518GKF7"/>